<keyword evidence="4" id="KW-1185">Reference proteome</keyword>
<evidence type="ECO:0000313" key="3">
    <source>
        <dbReference type="EMBL" id="KAK8051694.1"/>
    </source>
</evidence>
<name>A0ABR1U181_9PEZI</name>
<evidence type="ECO:0000313" key="4">
    <source>
        <dbReference type="Proteomes" id="UP001444661"/>
    </source>
</evidence>
<proteinExistence type="predicted"/>
<dbReference type="Proteomes" id="UP001444661">
    <property type="component" value="Unassembled WGS sequence"/>
</dbReference>
<comment type="caution">
    <text evidence="3">The sequence shown here is derived from an EMBL/GenBank/DDBJ whole genome shotgun (WGS) entry which is preliminary data.</text>
</comment>
<evidence type="ECO:0000256" key="2">
    <source>
        <dbReference type="SAM" id="Phobius"/>
    </source>
</evidence>
<feature type="region of interest" description="Disordered" evidence="1">
    <location>
        <begin position="62"/>
        <end position="98"/>
    </location>
</feature>
<organism evidence="3 4">
    <name type="scientific">Apiospora rasikravindrae</name>
    <dbReference type="NCBI Taxonomy" id="990691"/>
    <lineage>
        <taxon>Eukaryota</taxon>
        <taxon>Fungi</taxon>
        <taxon>Dikarya</taxon>
        <taxon>Ascomycota</taxon>
        <taxon>Pezizomycotina</taxon>
        <taxon>Sordariomycetes</taxon>
        <taxon>Xylariomycetidae</taxon>
        <taxon>Amphisphaeriales</taxon>
        <taxon>Apiosporaceae</taxon>
        <taxon>Apiospora</taxon>
    </lineage>
</organism>
<feature type="compositionally biased region" description="Acidic residues" evidence="1">
    <location>
        <begin position="144"/>
        <end position="154"/>
    </location>
</feature>
<dbReference type="EMBL" id="JAQQWK010000002">
    <property type="protein sequence ID" value="KAK8051694.1"/>
    <property type="molecule type" value="Genomic_DNA"/>
</dbReference>
<protein>
    <recommendedName>
        <fullName evidence="5">Transmembrane protein</fullName>
    </recommendedName>
</protein>
<accession>A0ABR1U181</accession>
<feature type="compositionally biased region" description="Acidic residues" evidence="1">
    <location>
        <begin position="82"/>
        <end position="95"/>
    </location>
</feature>
<keyword evidence="2" id="KW-1133">Transmembrane helix</keyword>
<feature type="transmembrane region" description="Helical" evidence="2">
    <location>
        <begin position="29"/>
        <end position="51"/>
    </location>
</feature>
<gene>
    <name evidence="3" type="ORF">PG993_003079</name>
</gene>
<feature type="compositionally biased region" description="Basic and acidic residues" evidence="1">
    <location>
        <begin position="63"/>
        <end position="74"/>
    </location>
</feature>
<keyword evidence="2" id="KW-0472">Membrane</keyword>
<reference evidence="3 4" key="1">
    <citation type="submission" date="2023-01" db="EMBL/GenBank/DDBJ databases">
        <title>Analysis of 21 Apiospora genomes using comparative genomics revels a genus with tremendous synthesis potential of carbohydrate active enzymes and secondary metabolites.</title>
        <authorList>
            <person name="Sorensen T."/>
        </authorList>
    </citation>
    <scope>NUCLEOTIDE SEQUENCE [LARGE SCALE GENOMIC DNA]</scope>
    <source>
        <strain evidence="3 4">CBS 33761</strain>
    </source>
</reference>
<keyword evidence="2" id="KW-0812">Transmembrane</keyword>
<evidence type="ECO:0000256" key="1">
    <source>
        <dbReference type="SAM" id="MobiDB-lite"/>
    </source>
</evidence>
<sequence length="240" mass="27510">MTVQPRAEPPLQQILGAEPAYSALKDARVVFSLCVLAVLFIAAFFDWVIYLEDYASRERRRRFREESRQNRLEDGLAATAGSDEEGEEEEEEEAAATEMTSLLPDDAAPDNNYAAIKPRSQLESIYEEALHQHQHHHHHKNDDEKVDDDDDDDGEEYVYDVFAPRPPPLLLRMRMQGQLRFYVDRLGQCRTCVRDVLHRRFEGRQRAAAEVAGTVGMRLGGRRVHRDGLGEVCEICWVEA</sequence>
<feature type="region of interest" description="Disordered" evidence="1">
    <location>
        <begin position="129"/>
        <end position="154"/>
    </location>
</feature>
<evidence type="ECO:0008006" key="5">
    <source>
        <dbReference type="Google" id="ProtNLM"/>
    </source>
</evidence>